<dbReference type="PANTHER" id="PTHR12137">
    <property type="entry name" value="CARBOHYDRATE SULFOTRANSFERASE"/>
    <property type="match status" value="1"/>
</dbReference>
<proteinExistence type="inferred from homology"/>
<gene>
    <name evidence="10" type="ORF">EGW08_015447</name>
</gene>
<feature type="non-terminal residue" evidence="10">
    <location>
        <position position="119"/>
    </location>
</feature>
<evidence type="ECO:0000313" key="10">
    <source>
        <dbReference type="EMBL" id="RUS76801.1"/>
    </source>
</evidence>
<evidence type="ECO:0000256" key="6">
    <source>
        <dbReference type="ARBA" id="ARBA00023034"/>
    </source>
</evidence>
<dbReference type="GO" id="GO:0016051">
    <property type="term" value="P:carbohydrate biosynthetic process"/>
    <property type="evidence" value="ECO:0007669"/>
    <property type="project" value="InterPro"/>
</dbReference>
<organism evidence="10 11">
    <name type="scientific">Elysia chlorotica</name>
    <name type="common">Eastern emerald elysia</name>
    <name type="synonym">Sea slug</name>
    <dbReference type="NCBI Taxonomy" id="188477"/>
    <lineage>
        <taxon>Eukaryota</taxon>
        <taxon>Metazoa</taxon>
        <taxon>Spiralia</taxon>
        <taxon>Lophotrochozoa</taxon>
        <taxon>Mollusca</taxon>
        <taxon>Gastropoda</taxon>
        <taxon>Heterobranchia</taxon>
        <taxon>Euthyneura</taxon>
        <taxon>Panpulmonata</taxon>
        <taxon>Sacoglossa</taxon>
        <taxon>Placobranchoidea</taxon>
        <taxon>Plakobranchidae</taxon>
        <taxon>Elysia</taxon>
    </lineage>
</organism>
<comment type="similarity">
    <text evidence="2 9">Belongs to the sulfotransferase 2 family.</text>
</comment>
<keyword evidence="6 9" id="KW-0333">Golgi apparatus</keyword>
<accession>A0A433T5I6</accession>
<dbReference type="Proteomes" id="UP000271974">
    <property type="component" value="Unassembled WGS sequence"/>
</dbReference>
<evidence type="ECO:0000313" key="11">
    <source>
        <dbReference type="Proteomes" id="UP000271974"/>
    </source>
</evidence>
<evidence type="ECO:0000256" key="2">
    <source>
        <dbReference type="ARBA" id="ARBA00006339"/>
    </source>
</evidence>
<evidence type="ECO:0000256" key="1">
    <source>
        <dbReference type="ARBA" id="ARBA00004323"/>
    </source>
</evidence>
<evidence type="ECO:0000256" key="7">
    <source>
        <dbReference type="ARBA" id="ARBA00023136"/>
    </source>
</evidence>
<feature type="non-terminal residue" evidence="10">
    <location>
        <position position="1"/>
    </location>
</feature>
<evidence type="ECO:0000256" key="8">
    <source>
        <dbReference type="ARBA" id="ARBA00023180"/>
    </source>
</evidence>
<name>A0A433T5I6_ELYCH</name>
<reference evidence="10 11" key="1">
    <citation type="submission" date="2019-01" db="EMBL/GenBank/DDBJ databases">
        <title>A draft genome assembly of the solar-powered sea slug Elysia chlorotica.</title>
        <authorList>
            <person name="Cai H."/>
            <person name="Li Q."/>
            <person name="Fang X."/>
            <person name="Li J."/>
            <person name="Curtis N.E."/>
            <person name="Altenburger A."/>
            <person name="Shibata T."/>
            <person name="Feng M."/>
            <person name="Maeda T."/>
            <person name="Schwartz J.A."/>
            <person name="Shigenobu S."/>
            <person name="Lundholm N."/>
            <person name="Nishiyama T."/>
            <person name="Yang H."/>
            <person name="Hasebe M."/>
            <person name="Li S."/>
            <person name="Pierce S.K."/>
            <person name="Wang J."/>
        </authorList>
    </citation>
    <scope>NUCLEOTIDE SEQUENCE [LARGE SCALE GENOMIC DNA]</scope>
    <source>
        <strain evidence="10">EC2010</strain>
        <tissue evidence="10">Whole organism of an adult</tissue>
    </source>
</reference>
<keyword evidence="4" id="KW-0812">Transmembrane</keyword>
<dbReference type="EMBL" id="RQTK01000635">
    <property type="protein sequence ID" value="RUS76801.1"/>
    <property type="molecule type" value="Genomic_DNA"/>
</dbReference>
<dbReference type="GO" id="GO:0008146">
    <property type="term" value="F:sulfotransferase activity"/>
    <property type="evidence" value="ECO:0007669"/>
    <property type="project" value="InterPro"/>
</dbReference>
<keyword evidence="8 9" id="KW-0325">Glycoprotein</keyword>
<dbReference type="AlphaFoldDB" id="A0A433T5I6"/>
<sequence length="119" mass="14040">VFAERRQRIQDICMNDPDAKKGGLSGIYTHRPSGVIYCYVPKAGCTFWKRIFYGVNQVNFFSQDSVHSQLVHRKAKYGMAFDREKHSLENYPIRFTVARDPFSRLLSSYLDKFYLPDFW</sequence>
<keyword evidence="7" id="KW-0472">Membrane</keyword>
<keyword evidence="9" id="KW-0735">Signal-anchor</keyword>
<dbReference type="InterPro" id="IPR005331">
    <property type="entry name" value="Sulfotransferase"/>
</dbReference>
<protein>
    <recommendedName>
        <fullName evidence="9">Carbohydrate sulfotransferase</fullName>
        <ecNumber evidence="9">2.8.2.-</ecNumber>
    </recommendedName>
</protein>
<comment type="subcellular location">
    <subcellularLocation>
        <location evidence="1 9">Golgi apparatus membrane</location>
        <topology evidence="1 9">Single-pass type II membrane protein</topology>
    </subcellularLocation>
</comment>
<keyword evidence="5" id="KW-1133">Transmembrane helix</keyword>
<evidence type="ECO:0000256" key="5">
    <source>
        <dbReference type="ARBA" id="ARBA00022989"/>
    </source>
</evidence>
<evidence type="ECO:0000256" key="3">
    <source>
        <dbReference type="ARBA" id="ARBA00022679"/>
    </source>
</evidence>
<dbReference type="EC" id="2.8.2.-" evidence="9"/>
<keyword evidence="11" id="KW-1185">Reference proteome</keyword>
<dbReference type="InterPro" id="IPR018011">
    <property type="entry name" value="Carb_sulfotrans_8-10"/>
</dbReference>
<dbReference type="GO" id="GO:0000139">
    <property type="term" value="C:Golgi membrane"/>
    <property type="evidence" value="ECO:0007669"/>
    <property type="project" value="UniProtKB-SubCell"/>
</dbReference>
<keyword evidence="3 9" id="KW-0808">Transferase</keyword>
<evidence type="ECO:0000256" key="4">
    <source>
        <dbReference type="ARBA" id="ARBA00022692"/>
    </source>
</evidence>
<comment type="caution">
    <text evidence="10">The sequence shown here is derived from an EMBL/GenBank/DDBJ whole genome shotgun (WGS) entry which is preliminary data.</text>
</comment>
<dbReference type="Pfam" id="PF03567">
    <property type="entry name" value="Sulfotransfer_2"/>
    <property type="match status" value="1"/>
</dbReference>
<dbReference type="PANTHER" id="PTHR12137:SF54">
    <property type="entry name" value="CARBOHYDRATE SULFOTRANSFERASE"/>
    <property type="match status" value="1"/>
</dbReference>
<dbReference type="OrthoDB" id="6112700at2759"/>
<keyword evidence="9" id="KW-0119">Carbohydrate metabolism</keyword>
<evidence type="ECO:0000256" key="9">
    <source>
        <dbReference type="RuleBase" id="RU364020"/>
    </source>
</evidence>